<accession>A0A3P6UV80</accession>
<gene>
    <name evidence="1" type="ORF">DILT_LOCUS3229</name>
</gene>
<dbReference type="EMBL" id="UYRU01043340">
    <property type="protein sequence ID" value="VDK81431.1"/>
    <property type="molecule type" value="Genomic_DNA"/>
</dbReference>
<evidence type="ECO:0000313" key="1">
    <source>
        <dbReference type="EMBL" id="VDK81431.1"/>
    </source>
</evidence>
<reference evidence="1 2" key="1">
    <citation type="submission" date="2018-11" db="EMBL/GenBank/DDBJ databases">
        <authorList>
            <consortium name="Pathogen Informatics"/>
        </authorList>
    </citation>
    <scope>NUCLEOTIDE SEQUENCE [LARGE SCALE GENOMIC DNA]</scope>
</reference>
<dbReference type="AlphaFoldDB" id="A0A3P6UV80"/>
<evidence type="ECO:0000313" key="2">
    <source>
        <dbReference type="Proteomes" id="UP000281553"/>
    </source>
</evidence>
<proteinExistence type="predicted"/>
<dbReference type="Proteomes" id="UP000281553">
    <property type="component" value="Unassembled WGS sequence"/>
</dbReference>
<sequence>MGVGLLIQCYLRSARGSTETDVVKDSEETEPFSPRWIFETTYSSKGSVIKPDHQISNNAKGEWRPRAVCPSWRAGGASTTPL</sequence>
<protein>
    <submittedName>
        <fullName evidence="1">Uncharacterized protein</fullName>
    </submittedName>
</protein>
<organism evidence="1 2">
    <name type="scientific">Dibothriocephalus latus</name>
    <name type="common">Fish tapeworm</name>
    <name type="synonym">Diphyllobothrium latum</name>
    <dbReference type="NCBI Taxonomy" id="60516"/>
    <lineage>
        <taxon>Eukaryota</taxon>
        <taxon>Metazoa</taxon>
        <taxon>Spiralia</taxon>
        <taxon>Lophotrochozoa</taxon>
        <taxon>Platyhelminthes</taxon>
        <taxon>Cestoda</taxon>
        <taxon>Eucestoda</taxon>
        <taxon>Diphyllobothriidea</taxon>
        <taxon>Diphyllobothriidae</taxon>
        <taxon>Dibothriocephalus</taxon>
    </lineage>
</organism>
<keyword evidence="2" id="KW-1185">Reference proteome</keyword>
<name>A0A3P6UV80_DIBLA</name>